<dbReference type="InterPro" id="IPR001753">
    <property type="entry name" value="Enoyl-CoA_hydra/iso"/>
</dbReference>
<dbReference type="Gene3D" id="3.90.226.10">
    <property type="entry name" value="2-enoyl-CoA Hydratase, Chain A, domain 1"/>
    <property type="match status" value="1"/>
</dbReference>
<dbReference type="GO" id="GO:0003824">
    <property type="term" value="F:catalytic activity"/>
    <property type="evidence" value="ECO:0007669"/>
    <property type="project" value="InterPro"/>
</dbReference>
<comment type="similarity">
    <text evidence="1">Belongs to the enoyl-CoA hydratase/isomerase family.</text>
</comment>
<dbReference type="PROSITE" id="PS00166">
    <property type="entry name" value="ENOYL_COA_HYDRATASE"/>
    <property type="match status" value="1"/>
</dbReference>
<dbReference type="Pfam" id="PF00378">
    <property type="entry name" value="ECH_1"/>
    <property type="match status" value="1"/>
</dbReference>
<protein>
    <submittedName>
        <fullName evidence="2">Unannotated protein</fullName>
    </submittedName>
</protein>
<dbReference type="InterPro" id="IPR018376">
    <property type="entry name" value="Enoyl-CoA_hyd/isom_CS"/>
</dbReference>
<dbReference type="EMBL" id="CAFBMM010000030">
    <property type="protein sequence ID" value="CAB4905992.1"/>
    <property type="molecule type" value="Genomic_DNA"/>
</dbReference>
<gene>
    <name evidence="2" type="ORF">UFOPK3605_00766</name>
</gene>
<evidence type="ECO:0000256" key="1">
    <source>
        <dbReference type="ARBA" id="ARBA00005254"/>
    </source>
</evidence>
<dbReference type="InterPro" id="IPR029045">
    <property type="entry name" value="ClpP/crotonase-like_dom_sf"/>
</dbReference>
<sequence length="244" mass="25682">MSGQLHTEKRGRVAVLTLDDTERRNALSLELVDAIVEAIAQCEADDEVGAVVVTGAEPAFCSGADVAALNALSGSGSTSGDVRNIYAGFLSVRDCTLPTVAAVNGPAVGAGFNLALACDIRVASPNARFDSRFARIGLHPGGGHAWMLERAVGPQVAAAMVLASERLDGREAETRGLVWRCVPEDQLLDVAVQLAAQAAEVPRDLSRAIKQTLKDAPWQPDLASAVVSEWERQQLSFGKRGPEA</sequence>
<reference evidence="2" key="1">
    <citation type="submission" date="2020-05" db="EMBL/GenBank/DDBJ databases">
        <authorList>
            <person name="Chiriac C."/>
            <person name="Salcher M."/>
            <person name="Ghai R."/>
            <person name="Kavagutti S V."/>
        </authorList>
    </citation>
    <scope>NUCLEOTIDE SEQUENCE</scope>
</reference>
<dbReference type="SUPFAM" id="SSF52096">
    <property type="entry name" value="ClpP/crotonase"/>
    <property type="match status" value="1"/>
</dbReference>
<proteinExistence type="inferred from homology"/>
<accession>A0A6J7GCM1</accession>
<dbReference type="AlphaFoldDB" id="A0A6J7GCM1"/>
<organism evidence="2">
    <name type="scientific">freshwater metagenome</name>
    <dbReference type="NCBI Taxonomy" id="449393"/>
    <lineage>
        <taxon>unclassified sequences</taxon>
        <taxon>metagenomes</taxon>
        <taxon>ecological metagenomes</taxon>
    </lineage>
</organism>
<dbReference type="PANTHER" id="PTHR43802">
    <property type="entry name" value="ENOYL-COA HYDRATASE"/>
    <property type="match status" value="1"/>
</dbReference>
<dbReference type="PANTHER" id="PTHR43802:SF1">
    <property type="entry name" value="IP11341P-RELATED"/>
    <property type="match status" value="1"/>
</dbReference>
<name>A0A6J7GCM1_9ZZZZ</name>
<evidence type="ECO:0000313" key="2">
    <source>
        <dbReference type="EMBL" id="CAB4905992.1"/>
    </source>
</evidence>
<dbReference type="CDD" id="cd06558">
    <property type="entry name" value="crotonase-like"/>
    <property type="match status" value="1"/>
</dbReference>